<keyword evidence="1" id="KW-0175">Coiled coil</keyword>
<accession>T1JGZ1</accession>
<dbReference type="HOGENOM" id="CLU_2226492_0_0_1"/>
<keyword evidence="3" id="KW-1185">Reference proteome</keyword>
<evidence type="ECO:0000256" key="1">
    <source>
        <dbReference type="SAM" id="Coils"/>
    </source>
</evidence>
<evidence type="ECO:0000313" key="3">
    <source>
        <dbReference type="Proteomes" id="UP000014500"/>
    </source>
</evidence>
<proteinExistence type="predicted"/>
<reference evidence="2" key="2">
    <citation type="submission" date="2015-02" db="UniProtKB">
        <authorList>
            <consortium name="EnsemblMetazoa"/>
        </authorList>
    </citation>
    <scope>IDENTIFICATION</scope>
</reference>
<organism evidence="2 3">
    <name type="scientific">Strigamia maritima</name>
    <name type="common">European centipede</name>
    <name type="synonym">Geophilus maritimus</name>
    <dbReference type="NCBI Taxonomy" id="126957"/>
    <lineage>
        <taxon>Eukaryota</taxon>
        <taxon>Metazoa</taxon>
        <taxon>Ecdysozoa</taxon>
        <taxon>Arthropoda</taxon>
        <taxon>Myriapoda</taxon>
        <taxon>Chilopoda</taxon>
        <taxon>Pleurostigmophora</taxon>
        <taxon>Geophilomorpha</taxon>
        <taxon>Linotaeniidae</taxon>
        <taxon>Strigamia</taxon>
    </lineage>
</organism>
<protein>
    <submittedName>
        <fullName evidence="2">Uncharacterized protein</fullName>
    </submittedName>
</protein>
<dbReference type="EMBL" id="JH432213">
    <property type="status" value="NOT_ANNOTATED_CDS"/>
    <property type="molecule type" value="Genomic_DNA"/>
</dbReference>
<feature type="coiled-coil region" evidence="1">
    <location>
        <begin position="5"/>
        <end position="82"/>
    </location>
</feature>
<name>T1JGZ1_STRMM</name>
<dbReference type="Proteomes" id="UP000014500">
    <property type="component" value="Unassembled WGS sequence"/>
</dbReference>
<dbReference type="AlphaFoldDB" id="T1JGZ1"/>
<reference evidence="3" key="1">
    <citation type="submission" date="2011-05" db="EMBL/GenBank/DDBJ databases">
        <authorList>
            <person name="Richards S.R."/>
            <person name="Qu J."/>
            <person name="Jiang H."/>
            <person name="Jhangiani S.N."/>
            <person name="Agravi P."/>
            <person name="Goodspeed R."/>
            <person name="Gross S."/>
            <person name="Mandapat C."/>
            <person name="Jackson L."/>
            <person name="Mathew T."/>
            <person name="Pu L."/>
            <person name="Thornton R."/>
            <person name="Saada N."/>
            <person name="Wilczek-Boney K.B."/>
            <person name="Lee S."/>
            <person name="Kovar C."/>
            <person name="Wu Y."/>
            <person name="Scherer S.E."/>
            <person name="Worley K.C."/>
            <person name="Muzny D.M."/>
            <person name="Gibbs R."/>
        </authorList>
    </citation>
    <scope>NUCLEOTIDE SEQUENCE</scope>
    <source>
        <strain evidence="3">Brora</strain>
    </source>
</reference>
<dbReference type="EnsemblMetazoa" id="SMAR013118-RA">
    <property type="protein sequence ID" value="SMAR013118-PA"/>
    <property type="gene ID" value="SMAR013118"/>
</dbReference>
<sequence>MAQQINELHATIKRQEAENQQNAAKQLGKFEATVKENKLALDAVTNLVNELRGQLENNQQLVKKLEERVNRQTQIMDEQASNARRMSEQLSNCVMATETKHIAATS</sequence>
<evidence type="ECO:0000313" key="2">
    <source>
        <dbReference type="EnsemblMetazoa" id="SMAR013118-PA"/>
    </source>
</evidence>